<evidence type="ECO:0000313" key="2">
    <source>
        <dbReference type="Proteomes" id="UP000196355"/>
    </source>
</evidence>
<accession>A0A202BVS0</accession>
<reference evidence="2" key="1">
    <citation type="submission" date="2017-02" db="EMBL/GenBank/DDBJ databases">
        <authorList>
            <person name="Tetz G."/>
            <person name="Tetz V."/>
        </authorList>
    </citation>
    <scope>NUCLEOTIDE SEQUENCE [LARGE SCALE GENOMIC DNA]</scope>
    <source>
        <strain evidence="2">VT16-26</strain>
    </source>
</reference>
<dbReference type="EMBL" id="MVAG01000128">
    <property type="protein sequence ID" value="OVE55581.1"/>
    <property type="molecule type" value="Genomic_DNA"/>
</dbReference>
<dbReference type="RefSeq" id="WP_087710835.1">
    <property type="nucleotide sequence ID" value="NZ_JBBCYW010000017.1"/>
</dbReference>
<keyword evidence="2" id="KW-1185">Reference proteome</keyword>
<proteinExistence type="predicted"/>
<evidence type="ECO:0000313" key="1">
    <source>
        <dbReference type="EMBL" id="OVE55581.1"/>
    </source>
</evidence>
<gene>
    <name evidence="1" type="ORF">B0E34_15255</name>
</gene>
<organism evidence="1 2">
    <name type="scientific">Chryseobacterium mucoviscidosis</name>
    <dbReference type="NCBI Taxonomy" id="1945581"/>
    <lineage>
        <taxon>Bacteria</taxon>
        <taxon>Pseudomonadati</taxon>
        <taxon>Bacteroidota</taxon>
        <taxon>Flavobacteriia</taxon>
        <taxon>Flavobacteriales</taxon>
        <taxon>Weeksellaceae</taxon>
        <taxon>Chryseobacterium group</taxon>
        <taxon>Chryseobacterium</taxon>
    </lineage>
</organism>
<name>A0A202BVS0_9FLAO</name>
<dbReference type="AlphaFoldDB" id="A0A202BVS0"/>
<dbReference type="Proteomes" id="UP000196355">
    <property type="component" value="Unassembled WGS sequence"/>
</dbReference>
<protein>
    <submittedName>
        <fullName evidence="1">Uncharacterized protein</fullName>
    </submittedName>
</protein>
<sequence length="176" mass="20491">MARTTLEDFLKRSIEVHGDKYDYSKVVYKTTETKVTIVCKIHGDFQLRPRAHYSDRRGCDECDKTGKSGFHKSEWADKIKFVYLLELYGNSERFLKFGVTIKGVDDRVTRGEIPYSYTTLFEKKLSGELAMSIEQNIKLKYKSITYKPFLNFRGSTECLPLAIKNNILNYLEKNTL</sequence>
<comment type="caution">
    <text evidence="1">The sequence shown here is derived from an EMBL/GenBank/DDBJ whole genome shotgun (WGS) entry which is preliminary data.</text>
</comment>